<evidence type="ECO:0000256" key="2">
    <source>
        <dbReference type="ARBA" id="ARBA00022448"/>
    </source>
</evidence>
<name>A0ABU7A4C1_9TELE</name>
<dbReference type="Pfam" id="PF06448">
    <property type="entry name" value="DUF1081"/>
    <property type="match status" value="1"/>
</dbReference>
<keyword evidence="2" id="KW-0813">Transport</keyword>
<keyword evidence="3" id="KW-0964">Secreted</keyword>
<evidence type="ECO:0000256" key="3">
    <source>
        <dbReference type="ARBA" id="ARBA00022525"/>
    </source>
</evidence>
<dbReference type="PANTHER" id="PTHR13769:SF5">
    <property type="entry name" value="APOLIPOPROTEIN B-100-RELATED"/>
    <property type="match status" value="1"/>
</dbReference>
<feature type="chain" id="PRO_5047377272" description="Vitellogenin domain-containing protein" evidence="8">
    <location>
        <begin position="21"/>
        <end position="3785"/>
    </location>
</feature>
<evidence type="ECO:0000256" key="8">
    <source>
        <dbReference type="SAM" id="SignalP"/>
    </source>
</evidence>
<dbReference type="EMBL" id="JAHUTI010001111">
    <property type="protein sequence ID" value="MED6232696.1"/>
    <property type="molecule type" value="Genomic_DNA"/>
</dbReference>
<dbReference type="Gene3D" id="1.25.10.20">
    <property type="entry name" value="Vitellinogen, superhelical"/>
    <property type="match status" value="1"/>
</dbReference>
<dbReference type="SMART" id="SM00638">
    <property type="entry name" value="LPD_N"/>
    <property type="match status" value="1"/>
</dbReference>
<comment type="caution">
    <text evidence="7">Lacks conserved residue(s) required for the propagation of feature annotation.</text>
</comment>
<protein>
    <recommendedName>
        <fullName evidence="9">Vitellogenin domain-containing protein</fullName>
    </recommendedName>
</protein>
<dbReference type="PANTHER" id="PTHR13769">
    <property type="entry name" value="APOLIPOPROTEIN B"/>
    <property type="match status" value="1"/>
</dbReference>
<feature type="domain" description="Vitellogenin" evidence="9">
    <location>
        <begin position="34"/>
        <end position="673"/>
    </location>
</feature>
<evidence type="ECO:0000259" key="9">
    <source>
        <dbReference type="PROSITE" id="PS51211"/>
    </source>
</evidence>
<dbReference type="InterPro" id="IPR052418">
    <property type="entry name" value="Apolipoprotein_B"/>
</dbReference>
<dbReference type="InterPro" id="IPR001747">
    <property type="entry name" value="Vitellogenin_N"/>
</dbReference>
<dbReference type="Gene3D" id="2.30.230.10">
    <property type="entry name" value="Lipovitellin, beta-sheet shell regions, chain A"/>
    <property type="match status" value="1"/>
</dbReference>
<dbReference type="Pfam" id="PF01347">
    <property type="entry name" value="Vitellogenin_N"/>
    <property type="match status" value="1"/>
</dbReference>
<gene>
    <name evidence="10" type="ORF">ATANTOWER_001105</name>
</gene>
<feature type="signal peptide" evidence="8">
    <location>
        <begin position="1"/>
        <end position="20"/>
    </location>
</feature>
<organism evidence="10 11">
    <name type="scientific">Ataeniobius toweri</name>
    <dbReference type="NCBI Taxonomy" id="208326"/>
    <lineage>
        <taxon>Eukaryota</taxon>
        <taxon>Metazoa</taxon>
        <taxon>Chordata</taxon>
        <taxon>Craniata</taxon>
        <taxon>Vertebrata</taxon>
        <taxon>Euteleostomi</taxon>
        <taxon>Actinopterygii</taxon>
        <taxon>Neopterygii</taxon>
        <taxon>Teleostei</taxon>
        <taxon>Neoteleostei</taxon>
        <taxon>Acanthomorphata</taxon>
        <taxon>Ovalentaria</taxon>
        <taxon>Atherinomorphae</taxon>
        <taxon>Cyprinodontiformes</taxon>
        <taxon>Goodeidae</taxon>
        <taxon>Ataeniobius</taxon>
    </lineage>
</organism>
<evidence type="ECO:0000313" key="10">
    <source>
        <dbReference type="EMBL" id="MED6232696.1"/>
    </source>
</evidence>
<dbReference type="SUPFAM" id="SSF48431">
    <property type="entry name" value="Lipovitellin-phosvitin complex, superhelical domain"/>
    <property type="match status" value="1"/>
</dbReference>
<dbReference type="InterPro" id="IPR009454">
    <property type="entry name" value="Lipid_transpt_open_b-sht"/>
</dbReference>
<evidence type="ECO:0000256" key="6">
    <source>
        <dbReference type="ARBA" id="ARBA00023180"/>
    </source>
</evidence>
<dbReference type="InterPro" id="IPR015819">
    <property type="entry name" value="Lipid_transp_b-sht_shell"/>
</dbReference>
<sequence>MGDSKLCLLLLLSTSALALAQDEDHPTCLLAQRYKPLHKYEYQYEAESLNAINGASQLKNGPKASCKVEIEVPQMCSFIMHTTGCSLMEVVDVDAEGNPVSHPAASTDDFAAEMKRYPLKFVVEGEYDVKLYPEDGETTTILNFKRGIVSGLAVPLLEEDKNKNMPTIHGKCRTSYMNNAREDIVTDISLHRDLSRCDKFVPIRDHNSPLALITGMHYPMAQMVRSSQTCNYKFDNEKKHMTSGSCTEEHLLIPFSHKGKYGFTNVGKQELTLVQVSSHNDRVFEHDNIVKDLNMEVVEDKSTIQDKDAAVKLMKELVNLPETEGERRAHLFHTLISTVRGMKTETLRAALPEVVAVSRFLTYQVLAQCGTPECSSAIMQILRTFDISNLEVDAAVFALGFMSNPSSLLINDLLEMAKYKPSKPIMYALSNVVRRFYKAENKIIPEIYSVAEFMASQLGDCTGAKEHTFMTLRVIGNMAPAVIPFSPALRTAVIQCAKQPAASQKVQQAAIQVYRQIPVPNEIRDVFMQVLLDNSNPVQERIAAYLIIMKDPKPSELTQLTNALSSETNQQFKSFVISHITNILSSTEPETKELRQKIQDALQGNEIGPTMDPMNFSRNYKIGSVQGNMIFEGVSYLPKEVMLEMTLRAFGFEIDMMEIGMAGEGFEPTIEALFGEGGFFPDTALKTMYFVSENMPQAVSEILENIIPTLKKNRMRREASNCLMKEIGQNLEKLVKELKAAESPEAVVYLKLLGNELGYLGTNDIGEMIYSAGMMIDKMLRMFPHEILRSLMTNPDTTIFAHYIFMDNEFFLPTVTGVPLRIALSGTFTPGFKGGLQIARDMSTMSFMPFGGIEFVTQVGSHIPKYVNSGLEMHTNIFHESGIRAQLSVGHDHVKLTIPAPTNPTKLIKMTNSLVAVTGSDVRMIPPVVKDKVDVNKCTPAFTGMKYCSALQYTDAFSHETAPYFPLTGDSKFSVELHPTGEVTEYTATVVYELLKEGNEGRQKIDVLKFILRAEGAEPTEAQLVMKYNRRKNVITADVQIPDFDVEAGLRLGVVDGKTKGKGTYSISLDFINKNIPQLSLVGRANLKDMKEGTLQVQLLVPSISTESTVTASLKHNDHLKLELESEIKVMDATSEQKIEMKYDGRKIELEFKSDVNTKTTSLPNGDAIHKYGNEILDMQVVQTDMKVRHIFRKFAEAANNYMEKYGAEMLPYMQHFRLPDIPDISLPEKLFLNTDAKAVYYFNNDRFTVVVPLPFGGKTTAELNFPPVLTTPSLHIPQFGLEIVSREIPIPDLFVPKSLIVSVPLFGKVELSVLMNSNLYEVEATLGVGKDVVEPPSYSARFDAKGSSPIDILSVAVEGSGMVSMTESMKAHLRSSFTHKFFEASFSIEEDGVITDKITFNSKSKMEATSQFGLNAKLQHTSVTEVNTQHMFIDSNFEGSFKAGPIYGTTTSLQVISASPFKPEAKIDSKIQFDSTIFKAENKIIASLSNGELFVNLNTKAFEDVFTHVAELSFKDSELVMKCDANAHALGLKIRNQAEASAGAGKATIRIETNGDHSDNRVYSLLMSTFDANGLIVGCNANMKLFENEATHEAKLKMNKDGLSTSGTTTLQSPLSLENTFSAGIDATRATLYITNKAAVHDIKVDNSNTLTISLSSLDFNSKAEAVATEYSSYSHDITFNLKPHTASAKIINHMKLLEASFDNDARLQAELYKIDLTGKLKAIYGEEEIKHTYQINYADLSANAKCSTTGKLFGTHMSHNTELEIVGLTARFSNDARFNSQPIRFDHTIRCNFVPFDFNLDAMLNGDGDITIYGQHSAQLYSKLLIRAQPLAFISSHECRASVTQKLDNGLSFETTYDNNIDTVLSPQEQMTRFRIKSKMNDHEFNQGIQIYNNEERVGIEVHGTILTNTINTASTENQDFTISGFLKYDKSTHSHIIHVPLIESLPVFMESIKEFVVVVAESLKDLINNKEVMARLEALSQEIGELIAQINIEDKVNQLKQFFNDFNQNLVITPKNVHAILNSLRNAIEIFLSNLSSYIQAFIDIGANLHDSLSGEIEVILEALNKLKVAVVEVIETIRELIQEIDLKKLKGSSIEFLYDIEAKYEIKAKVRIIMTKVKATFDRFDFSNLNSFISSDQLKHVIDELVNNAPLYILRETIEEIKDKIHDFELIGKINTFFDKMKDLVVHFEVDQKAQVVLEKASDLIKQFRIQETIKAVVKIVKDCNIPNRFIEIFQGAIDYLKTTEVKDIIEQLNMYIETMKQKLKSLNYNDTVDNINQIIEEYRTYANEIIRTLKVSEKLEASREFANMVISSIRDFMEHLREIKIAKIIHSATDIYEHVICDSLKTFAEYIKAEITKMDIKEKLSNVLSMMSFFNSITIHIITNTVSTVINTIKEVLPDEKVISEVLQIIDGIQNELKHAEINLPSFTFPLTDLVVPSIKLQLDDLEQIEIPTKLDMPEFTIMGMYTVKAFTVSFDDIKQKIIELIDFIVNFKITMPNPDALFGDLALNYLPTLPEITLPEIPLFEVTFPSIPKIDAEKFAKALEIPKIELPSIPNEIMLPCFGKLYGEIKLLSPIYVMKTSAEFQNSTENKMTPLFTGSFSSRGMSPSLEILNYNLETNVRIAVPKIKRVVLAETITFKHTALGLEHQASVTLYGLSAQAQAQAQAKTTVKVSTASYSANLMNTAFIAVAGGMTSTVETTYNHVVNIPFADISSEFTATQKSVVQQNGLTLNFEVDSIGTGKFNSHDCKHKSKFDLSLSPKTGSLSFTGNTESDILKLKQLITAESGTLSYFKFHVLNEAVAPLIKSSLFVASGLANLYEMKIEMKANQNTELYGADSGALSNSVNFRVHPGDFFFETQNKANAKVKIIEFVHAKIELQNDYLVSLNPDFQKVNAAFLARLNQYKMFSNFTVDNTRNHAGVFVEMEGQADLSFLEHPISIPEIDLPLVDFHTPPINDLNLFEKTGLIKILSTTEQTVNMDAKIFYLKSYTAPLIDVIGLIQIPSMGKLSSELSFKSAIINLNAETFLSAEDDLVLRLGATTNSVFECLNTKLKGTTSLTTKRGIKIANSLSLENRHLKGTHDSTYSMNTVSVVTTSTIALPTLNLEVSQNLIADTKSKPNALSTLTLKGDFNIPMIKAVGKVEAEHNLKVEGGIEYISVESSLKSNMDSTAFENYLVLGVLDNEANMYLNTNIVRSTCKIIADAKLNHGTTKVIGMDVNHKLVAEASVDRIFAEITHSSNNEANIFSFKTEGKHSAKATMDFSPSSLRADVEIDITQPSSLGDFAYSEKTVAEINPSKQKVSTNAKLVSPLYTTNMVADVDGSVPVLKITFKSSATSAFVVLEYDIDGSTTVTVENDLLNMASKLVLTHSDLSMDVNHVIVQALRKKRQAEESALQHKLNLDITSPTFTDLNLRYAARSDAISASISTPSAGFLGLQFNCRDPSHMSARLYGRYSSAPETDVDILLVRFSKTNMQIVYNMKAPEDMIAELKTRLPSMMSSVKAFADKYQITSSMEMVQHFVINHVNEAYNVAINHDAQMSQVSTFFRNTIMRYQKKVENLLNAVIKVLRETRFKLPGSDELITLPKLLKKLTDSIANMLDVTIQFICENMEMYYDYFLEKISNVEVQLPSNELITGRQIIDKIKASVKKISDEVVDFARNMESLDSMLEKLDYTLKAVVEKTQEFVDSIKSDYLDAVFNNFNEVYREVVTYAKKMVDQIPPFNLDEISKLCESIMDRIIELIDQFNNEVYGFLEQMSEEAYMTIRDGKLEINLPLHFQD</sequence>
<evidence type="ECO:0000256" key="1">
    <source>
        <dbReference type="ARBA" id="ARBA00004613"/>
    </source>
</evidence>
<dbReference type="SMART" id="SM01169">
    <property type="entry name" value="DUF1943"/>
    <property type="match status" value="1"/>
</dbReference>
<dbReference type="PROSITE" id="PS51211">
    <property type="entry name" value="VITELLOGENIN"/>
    <property type="match status" value="1"/>
</dbReference>
<dbReference type="InterPro" id="IPR015816">
    <property type="entry name" value="Vitellinogen_b-sht_N"/>
</dbReference>
<keyword evidence="11" id="KW-1185">Reference proteome</keyword>
<dbReference type="Proteomes" id="UP001345963">
    <property type="component" value="Unassembled WGS sequence"/>
</dbReference>
<evidence type="ECO:0000256" key="7">
    <source>
        <dbReference type="PROSITE-ProRule" id="PRU00557"/>
    </source>
</evidence>
<reference evidence="10 11" key="1">
    <citation type="submission" date="2021-07" db="EMBL/GenBank/DDBJ databases">
        <authorList>
            <person name="Palmer J.M."/>
        </authorList>
    </citation>
    <scope>NUCLEOTIDE SEQUENCE [LARGE SCALE GENOMIC DNA]</scope>
    <source>
        <strain evidence="10 11">AT_MEX2019</strain>
        <tissue evidence="10">Muscle</tissue>
    </source>
</reference>
<evidence type="ECO:0000256" key="5">
    <source>
        <dbReference type="ARBA" id="ARBA00023055"/>
    </source>
</evidence>
<keyword evidence="6" id="KW-0325">Glycoprotein</keyword>
<keyword evidence="5" id="KW-0445">Lipid transport</keyword>
<comment type="caution">
    <text evidence="10">The sequence shown here is derived from an EMBL/GenBank/DDBJ whole genome shotgun (WGS) entry which is preliminary data.</text>
</comment>
<dbReference type="Gene3D" id="2.20.80.10">
    <property type="entry name" value="Lipovitellin-phosvitin complex, chain A, domain 4"/>
    <property type="match status" value="1"/>
</dbReference>
<dbReference type="SUPFAM" id="SSF56968">
    <property type="entry name" value="Lipovitellin-phosvitin complex, beta-sheet shell regions"/>
    <property type="match status" value="2"/>
</dbReference>
<evidence type="ECO:0000313" key="11">
    <source>
        <dbReference type="Proteomes" id="UP001345963"/>
    </source>
</evidence>
<dbReference type="InterPro" id="IPR015255">
    <property type="entry name" value="Vitellinogen_open_b-sht"/>
</dbReference>
<dbReference type="InterPro" id="IPR011030">
    <property type="entry name" value="Lipovitellin_superhlx_dom"/>
</dbReference>
<accession>A0ABU7A4C1</accession>
<proteinExistence type="predicted"/>
<dbReference type="Pfam" id="PF09172">
    <property type="entry name" value="Vit_open_b-sht"/>
    <property type="match status" value="1"/>
</dbReference>
<evidence type="ECO:0000256" key="4">
    <source>
        <dbReference type="ARBA" id="ARBA00022729"/>
    </source>
</evidence>
<comment type="subcellular location">
    <subcellularLocation>
        <location evidence="1">Secreted</location>
    </subcellularLocation>
</comment>
<keyword evidence="4 8" id="KW-0732">Signal</keyword>